<dbReference type="PANTHER" id="PTHR43267:SF3">
    <property type="entry name" value="THIF PROTEIN"/>
    <property type="match status" value="1"/>
</dbReference>
<name>E2ZBG8_9FIRM</name>
<comment type="caution">
    <text evidence="2">The sequence shown here is derived from an EMBL/GenBank/DDBJ whole genome shotgun (WGS) entry which is preliminary data.</text>
</comment>
<feature type="domain" description="THIF-type NAD/FAD binding fold" evidence="1">
    <location>
        <begin position="50"/>
        <end position="235"/>
    </location>
</feature>
<dbReference type="eggNOG" id="COG0476">
    <property type="taxonomic scope" value="Bacteria"/>
</dbReference>
<evidence type="ECO:0000313" key="3">
    <source>
        <dbReference type="Proteomes" id="UP000003195"/>
    </source>
</evidence>
<dbReference type="STRING" id="706434.HMPREF9429_00795"/>
<evidence type="ECO:0000313" key="2">
    <source>
        <dbReference type="EMBL" id="EFQ04196.1"/>
    </source>
</evidence>
<dbReference type="Gene3D" id="3.40.50.720">
    <property type="entry name" value="NAD(P)-binding Rossmann-like Domain"/>
    <property type="match status" value="1"/>
</dbReference>
<dbReference type="GO" id="GO:0061503">
    <property type="term" value="F:tRNA threonylcarbamoyladenosine dehydratase"/>
    <property type="evidence" value="ECO:0007669"/>
    <property type="project" value="TreeGrafter"/>
</dbReference>
<reference evidence="2 3" key="1">
    <citation type="submission" date="2010-08" db="EMBL/GenBank/DDBJ databases">
        <authorList>
            <person name="Weinstock G."/>
            <person name="Sodergren E."/>
            <person name="Clifton S."/>
            <person name="Fulton L."/>
            <person name="Fulton B."/>
            <person name="Courtney L."/>
            <person name="Fronick C."/>
            <person name="Harrison M."/>
            <person name="Strong C."/>
            <person name="Farmer C."/>
            <person name="Delahaunty K."/>
            <person name="Markovic C."/>
            <person name="Hall O."/>
            <person name="Minx P."/>
            <person name="Tomlinson C."/>
            <person name="Mitreva M."/>
            <person name="Hou S."/>
            <person name="Chen J."/>
            <person name="Wollam A."/>
            <person name="Pepin K.H."/>
            <person name="Johnson M."/>
            <person name="Bhonagiri V."/>
            <person name="Zhang X."/>
            <person name="Suruliraj S."/>
            <person name="Warren W."/>
            <person name="Chinwalla A."/>
            <person name="Mardis E.R."/>
            <person name="Wilson R.K."/>
        </authorList>
    </citation>
    <scope>NUCLEOTIDE SEQUENCE [LARGE SCALE GENOMIC DNA]</scope>
    <source>
        <strain evidence="2 3">F0359</strain>
    </source>
</reference>
<dbReference type="InterPro" id="IPR045886">
    <property type="entry name" value="ThiF/MoeB/HesA"/>
</dbReference>
<evidence type="ECO:0000259" key="1">
    <source>
        <dbReference type="Pfam" id="PF00899"/>
    </source>
</evidence>
<dbReference type="SUPFAM" id="SSF69572">
    <property type="entry name" value="Activating enzymes of the ubiquitin-like proteins"/>
    <property type="match status" value="1"/>
</dbReference>
<dbReference type="InterPro" id="IPR035985">
    <property type="entry name" value="Ubiquitin-activating_enz"/>
</dbReference>
<dbReference type="Pfam" id="PF00899">
    <property type="entry name" value="ThiF"/>
    <property type="match status" value="1"/>
</dbReference>
<dbReference type="NCBIfam" id="NF006395">
    <property type="entry name" value="PRK08644.1"/>
    <property type="match status" value="1"/>
</dbReference>
<dbReference type="GO" id="GO:0061504">
    <property type="term" value="P:cyclic threonylcarbamoyladenosine biosynthetic process"/>
    <property type="evidence" value="ECO:0007669"/>
    <property type="project" value="TreeGrafter"/>
</dbReference>
<dbReference type="InterPro" id="IPR000594">
    <property type="entry name" value="ThiF_NAD_FAD-bd"/>
</dbReference>
<proteinExistence type="predicted"/>
<dbReference type="Proteomes" id="UP000003195">
    <property type="component" value="Unassembled WGS sequence"/>
</dbReference>
<dbReference type="EMBL" id="AECS01000036">
    <property type="protein sequence ID" value="EFQ04196.1"/>
    <property type="molecule type" value="Genomic_DNA"/>
</dbReference>
<dbReference type="AlphaFoldDB" id="E2ZBG8"/>
<accession>E2ZBG8</accession>
<sequence length="241" mass="26065">MAGMTVLINGRPCSGNITLKDGDDITFITATSVPSQEDIVAGLCRRHTQAIQEKLNKADITIAGLGGLGSHIAVHLCRSGIGTLRLYDFDKVDLCNLNRQSYFLSDIGSYKTEALSNQLRLINPYLRVYTKTVRLTRDNIPSLCSSSSIVIEAFDDPKAKALLVNTVLSELEETTVISASGMSGYGRSNDIRTRRISSRLYICGDETPRPASGGGLMSARVAICAAHEANLAIQLCIEKKP</sequence>
<dbReference type="HOGENOM" id="CLU_013325_10_4_9"/>
<keyword evidence="3" id="KW-1185">Reference proteome</keyword>
<dbReference type="NCBIfam" id="TIGR02354">
    <property type="entry name" value="thiF_fam2"/>
    <property type="match status" value="1"/>
</dbReference>
<protein>
    <submittedName>
        <fullName evidence="2">Thiamine biosynthesis protein ThiF</fullName>
    </submittedName>
</protein>
<dbReference type="PANTHER" id="PTHR43267">
    <property type="entry name" value="TRNA THREONYLCARBAMOYLADENOSINE DEHYDRATASE"/>
    <property type="match status" value="1"/>
</dbReference>
<gene>
    <name evidence="2" type="primary">thiF</name>
    <name evidence="2" type="ORF">HMPREF9429_00795</name>
</gene>
<organism evidence="2 3">
    <name type="scientific">Megasphaera micronuciformis F0359</name>
    <dbReference type="NCBI Taxonomy" id="706434"/>
    <lineage>
        <taxon>Bacteria</taxon>
        <taxon>Bacillati</taxon>
        <taxon>Bacillota</taxon>
        <taxon>Negativicutes</taxon>
        <taxon>Veillonellales</taxon>
        <taxon>Veillonellaceae</taxon>
        <taxon>Megasphaera</taxon>
    </lineage>
</organism>
<dbReference type="InterPro" id="IPR012729">
    <property type="entry name" value="ThiF_fam2"/>
</dbReference>
<dbReference type="GO" id="GO:0008641">
    <property type="term" value="F:ubiquitin-like modifier activating enzyme activity"/>
    <property type="evidence" value="ECO:0007669"/>
    <property type="project" value="InterPro"/>
</dbReference>